<dbReference type="PANTHER" id="PTHR30441:SF4">
    <property type="entry name" value="PROTEIN ASMA"/>
    <property type="match status" value="1"/>
</dbReference>
<keyword evidence="2" id="KW-1185">Reference proteome</keyword>
<dbReference type="EMBL" id="CP036432">
    <property type="protein sequence ID" value="QDV82345.1"/>
    <property type="molecule type" value="Genomic_DNA"/>
</dbReference>
<dbReference type="PANTHER" id="PTHR30441">
    <property type="entry name" value="DUF748 DOMAIN-CONTAINING PROTEIN"/>
    <property type="match status" value="1"/>
</dbReference>
<protein>
    <recommendedName>
        <fullName evidence="3">AsmA-like C-terminal domain-containing protein</fullName>
    </recommendedName>
</protein>
<dbReference type="Proteomes" id="UP000318081">
    <property type="component" value="Chromosome"/>
</dbReference>
<name>A0ABX5XMZ1_9BACT</name>
<reference evidence="1 2" key="1">
    <citation type="submission" date="2019-02" db="EMBL/GenBank/DDBJ databases">
        <title>Deep-cultivation of Planctomycetes and their phenomic and genomic characterization uncovers novel biology.</title>
        <authorList>
            <person name="Wiegand S."/>
            <person name="Jogler M."/>
            <person name="Boedeker C."/>
            <person name="Pinto D."/>
            <person name="Vollmers J."/>
            <person name="Rivas-Marin E."/>
            <person name="Kohn T."/>
            <person name="Peeters S.H."/>
            <person name="Heuer A."/>
            <person name="Rast P."/>
            <person name="Oberbeckmann S."/>
            <person name="Bunk B."/>
            <person name="Jeske O."/>
            <person name="Meyerdierks A."/>
            <person name="Storesund J.E."/>
            <person name="Kallscheuer N."/>
            <person name="Luecker S."/>
            <person name="Lage O.M."/>
            <person name="Pohl T."/>
            <person name="Merkel B.J."/>
            <person name="Hornburger P."/>
            <person name="Mueller R.-W."/>
            <person name="Bruemmer F."/>
            <person name="Labrenz M."/>
            <person name="Spormann A.M."/>
            <person name="Op den Camp H."/>
            <person name="Overmann J."/>
            <person name="Amann R."/>
            <person name="Jetten M.S.M."/>
            <person name="Mascher T."/>
            <person name="Medema M.H."/>
            <person name="Devos D.P."/>
            <person name="Kaster A.-K."/>
            <person name="Ovreas L."/>
            <person name="Rohde M."/>
            <person name="Galperin M.Y."/>
            <person name="Jogler C."/>
        </authorList>
    </citation>
    <scope>NUCLEOTIDE SEQUENCE [LARGE SCALE GENOMIC DNA]</scope>
    <source>
        <strain evidence="1 2">TBK1r</strain>
    </source>
</reference>
<accession>A0ABX5XMZ1</accession>
<dbReference type="InterPro" id="IPR052894">
    <property type="entry name" value="AsmA-related"/>
</dbReference>
<organism evidence="1 2">
    <name type="scientific">Stieleria magnilauensis</name>
    <dbReference type="NCBI Taxonomy" id="2527963"/>
    <lineage>
        <taxon>Bacteria</taxon>
        <taxon>Pseudomonadati</taxon>
        <taxon>Planctomycetota</taxon>
        <taxon>Planctomycetia</taxon>
        <taxon>Pirellulales</taxon>
        <taxon>Pirellulaceae</taxon>
        <taxon>Stieleria</taxon>
    </lineage>
</organism>
<evidence type="ECO:0000313" key="1">
    <source>
        <dbReference type="EMBL" id="QDV82345.1"/>
    </source>
</evidence>
<evidence type="ECO:0000313" key="2">
    <source>
        <dbReference type="Proteomes" id="UP000318081"/>
    </source>
</evidence>
<gene>
    <name evidence="1" type="ORF">TBK1r_12740</name>
</gene>
<evidence type="ECO:0008006" key="3">
    <source>
        <dbReference type="Google" id="ProtNLM"/>
    </source>
</evidence>
<sequence>MADKFETARRDLDLRWPKRLFKIFRRTGLGLAILALVILVSRNDVSRRVAESVTSSVLKTDVTIDSVFIGWGHVQVAGITVFDPVAKRSPQIEVGRVDLTTSLLQGLRDGVWLDHLAIDHPLLNVQFDPDGNLLSRFPAPESAPSEGKLKIPIRSLTVRGAQVMIHQGDSQTAVVDGADLAATFGKSILIEGRVDKLIEGRVDFASRVDAVTYQGTTSLRVEDCRLDSESLLGRLLPEPLRSQPFSGSVSLVAKAHHPASVNDLLHHPLQVKLQLQDIRLADFETLVNEVTVIANSDSDGIAIDIVGDPLDGDAEVRIDVSSPVPPLVATIETEVSNCRFTSLIRKLSGDMPMQASGSMRASTQIDWDGRLATFHHAMHAVAHDLVAEDIELDDVVCDLHCDGSLPVGTADVDMISQLRGTLGATIQSDGLNLAQISDRLQIPDLQGRIAASTDLHLPLETLLDPNTLIANARVDFQNVSGRGVYLDNTQGQMEVGGGKATVKLSKATLKDADGRQLADMSTVVRANLPTDEVVIDAQFDHTSLQHIAHLCQLDENQFHGQIMGQLDATSSITSVAKPESWKSTASIRLRDLVIAGEPLRDAEIRGTLEQGNLVVPRTEFSWRENLCHVQALGTLNNQLVIDGTFDAGPIELDDVAELATRLSHQPLHLTGNASLSGKIHVDAIAKTFHSTGTAMLSDATYADAQIGSADLDWSVESSGVTLRTQSNDFLGGTYALDAHLAELDWTRTTLDLRFKEIQCLKGPELLGIDIPVTGTIEGGCRLTSIGALNDLRGNGWIRSPGVSIHQVPVSLNQGRFTIANGAAELSAEGESLNGTYNVNAKCRLDETLAFAKQKNRDLRRLPVIAKATLTGLSISQSVRSLGASGALQPLTGVVHASCVRDESTQAEGLICTASATAEHLSWHGKSLTDRSTATVRLHPDRLELSGIDGRLAGGRITGRGEVALDGSQRGYFQLAVDRINLRQAAAPLGRSIKGVTGTASMQVDGRLGSVITGRAQISANHPSVSNLNVRAVRFPVDWSFTPATQRFGWRCRAGVIDAGAGKINVSTEGDFARTLNMRMTAKLDHIDTSKMLRGGATDLGIIDGRVHLKANRARSLNQISGTFDVNLSKVDSMNLPILDQLGALINLAPTLSTDQDNQGTIQGRLAGGLVHLDRLAISQSNVQVLMDGQATLDGRLDFDITAATGQTGPADGLAALASSPLLLAAPAPVALVLKANEAMKDRVVHVHVGGTATRPVLRLQPGKQLAQDTLRFFLKNSFGSQVADAVDTSRRGFR</sequence>
<proteinExistence type="predicted"/>